<proteinExistence type="predicted"/>
<dbReference type="Pfam" id="PF13021">
    <property type="entry name" value="DUF3885"/>
    <property type="match status" value="1"/>
</dbReference>
<dbReference type="EMBL" id="MQUQ01000023">
    <property type="protein sequence ID" value="OLZ44673.1"/>
    <property type="molecule type" value="Genomic_DNA"/>
</dbReference>
<evidence type="ECO:0000313" key="3">
    <source>
        <dbReference type="Proteomes" id="UP000187486"/>
    </source>
</evidence>
<dbReference type="InterPro" id="IPR024976">
    <property type="entry name" value="DUF3885"/>
</dbReference>
<keyword evidence="3" id="KW-1185">Reference proteome</keyword>
<dbReference type="AlphaFoldDB" id="A0A1R0KGE7"/>
<comment type="caution">
    <text evidence="2">The sequence shown here is derived from an EMBL/GenBank/DDBJ whole genome shotgun (WGS) entry which is preliminary data.</text>
</comment>
<evidence type="ECO:0000313" key="2">
    <source>
        <dbReference type="EMBL" id="OLZ44673.1"/>
    </source>
</evidence>
<dbReference type="Proteomes" id="UP000187486">
    <property type="component" value="Unassembled WGS sequence"/>
</dbReference>
<sequence length="191" mass="22286">MSDDDLSALWQQQWPGCPPLSHMLNRAFPDRWVRFHSLPESKRYPDHDAEYDVVLHRHNSILDELFQGQDIRIITTHWSDDPEPQAMSPRRARQLPGARHWRSLLDDEDDTDPRYAHLYVDRTTWQPGLLDDLLRDVADEVVADVMITNLSVDRIHAPYDGGADVLLPTTAERDIVKRRHIDWLSVHSHGY</sequence>
<dbReference type="OrthoDB" id="8783685at2"/>
<protein>
    <recommendedName>
        <fullName evidence="1">DUF3885 domain-containing protein</fullName>
    </recommendedName>
</protein>
<dbReference type="RefSeq" id="WP_076167276.1">
    <property type="nucleotide sequence ID" value="NZ_MQUQ01000023.1"/>
</dbReference>
<reference evidence="2 3" key="1">
    <citation type="submission" date="2016-01" db="EMBL/GenBank/DDBJ databases">
        <title>Amycolatopsis coloradensis genome sequencing and assembly.</title>
        <authorList>
            <person name="Mayilraj S."/>
        </authorList>
    </citation>
    <scope>NUCLEOTIDE SEQUENCE [LARGE SCALE GENOMIC DNA]</scope>
    <source>
        <strain evidence="2 3">DSM 44225</strain>
    </source>
</reference>
<accession>A0A1R0KGE7</accession>
<feature type="domain" description="DUF3885" evidence="1">
    <location>
        <begin position="20"/>
        <end position="187"/>
    </location>
</feature>
<name>A0A1R0KGE7_9PSEU</name>
<gene>
    <name evidence="2" type="ORF">BS329_35780</name>
</gene>
<organism evidence="2 3">
    <name type="scientific">Amycolatopsis coloradensis</name>
    <dbReference type="NCBI Taxonomy" id="76021"/>
    <lineage>
        <taxon>Bacteria</taxon>
        <taxon>Bacillati</taxon>
        <taxon>Actinomycetota</taxon>
        <taxon>Actinomycetes</taxon>
        <taxon>Pseudonocardiales</taxon>
        <taxon>Pseudonocardiaceae</taxon>
        <taxon>Amycolatopsis</taxon>
    </lineage>
</organism>
<evidence type="ECO:0000259" key="1">
    <source>
        <dbReference type="Pfam" id="PF13021"/>
    </source>
</evidence>